<dbReference type="GO" id="GO:0009244">
    <property type="term" value="P:lipopolysaccharide core region biosynthetic process"/>
    <property type="evidence" value="ECO:0007669"/>
    <property type="project" value="InterPro"/>
</dbReference>
<reference evidence="14 15" key="1">
    <citation type="journal article" date="2012" name="Mol. Biol. Evol.">
        <title>Genome reduction and co-evolution between the primary and secondary bacterial symbionts of psyllids.</title>
        <authorList>
            <person name="Sloan D.B."/>
            <person name="Moran N.A."/>
        </authorList>
    </citation>
    <scope>NUCLEOTIDE SEQUENCE [LARGE SCALE GENOMIC DNA]</scope>
    <source>
        <strain evidence="14">Hcub_S</strain>
    </source>
</reference>
<proteinExistence type="inferred from homology"/>
<dbReference type="InterPro" id="IPR002201">
    <property type="entry name" value="Glyco_trans_9"/>
</dbReference>
<dbReference type="PATRIC" id="fig|134287.3.peg.97"/>
<dbReference type="Proteomes" id="UP000003937">
    <property type="component" value="Chromosome"/>
</dbReference>
<evidence type="ECO:0000256" key="7">
    <source>
        <dbReference type="ARBA" id="ARBA00022985"/>
    </source>
</evidence>
<comment type="pathway">
    <text evidence="2">Bacterial outer membrane biogenesis; LPS core biosynthesis.</text>
</comment>
<dbReference type="PANTHER" id="PTHR30160:SF19">
    <property type="entry name" value="LIPOPOLYSACCHARIDE HEPTOSYLTRANSFERASE 1"/>
    <property type="match status" value="1"/>
</dbReference>
<evidence type="ECO:0000256" key="12">
    <source>
        <dbReference type="ARBA" id="ARBA00044330"/>
    </source>
</evidence>
<protein>
    <recommendedName>
        <fullName evidence="11">Lipopolysaccharide heptosyltransferase 1</fullName>
        <ecNumber evidence="10">2.4.99.23</ecNumber>
    </recommendedName>
    <alternativeName>
        <fullName evidence="12">ADP-heptose:lipopolysaccharide heptosyltransferase I</fullName>
    </alternativeName>
</protein>
<dbReference type="InterPro" id="IPR051199">
    <property type="entry name" value="LPS_LOS_Heptosyltrfase"/>
</dbReference>
<keyword evidence="4" id="KW-0997">Cell inner membrane</keyword>
<evidence type="ECO:0000256" key="6">
    <source>
        <dbReference type="ARBA" id="ARBA00022679"/>
    </source>
</evidence>
<dbReference type="AlphaFoldDB" id="J3TGA6"/>
<dbReference type="GO" id="GO:0005829">
    <property type="term" value="C:cytosol"/>
    <property type="evidence" value="ECO:0007669"/>
    <property type="project" value="TreeGrafter"/>
</dbReference>
<keyword evidence="6 14" id="KW-0808">Transferase</keyword>
<dbReference type="OrthoDB" id="9767552at2"/>
<keyword evidence="5" id="KW-0328">Glycosyltransferase</keyword>
<keyword evidence="8" id="KW-0472">Membrane</keyword>
<evidence type="ECO:0000256" key="11">
    <source>
        <dbReference type="ARBA" id="ARBA00044190"/>
    </source>
</evidence>
<organism evidence="14 15">
    <name type="scientific">secondary endosymbiont of Heteropsylla cubana</name>
    <dbReference type="NCBI Taxonomy" id="134287"/>
    <lineage>
        <taxon>Bacteria</taxon>
        <taxon>Pseudomonadati</taxon>
        <taxon>Pseudomonadota</taxon>
        <taxon>Gammaproteobacteria</taxon>
        <taxon>Enterobacterales</taxon>
        <taxon>Enterobacteriaceae</taxon>
        <taxon>aphid secondary symbionts</taxon>
    </lineage>
</organism>
<evidence type="ECO:0000256" key="9">
    <source>
        <dbReference type="ARBA" id="ARBA00043995"/>
    </source>
</evidence>
<dbReference type="GO" id="GO:0008713">
    <property type="term" value="F:ADP-heptose-lipopolysaccharide heptosyltransferase activity"/>
    <property type="evidence" value="ECO:0007669"/>
    <property type="project" value="TreeGrafter"/>
</dbReference>
<comment type="catalytic activity">
    <reaction evidence="13">
        <text>an alpha-Kdo-(2-&gt;4)-alpha-Kdo-(2-&gt;6)-lipid A + ADP-L-glycero-beta-D-manno-heptose = an L-alpha-D-Hep-(1-&gt;5)-[alpha-Kdo-(2-&gt;4)]-alpha-Kdo-(2-&gt;6)-lipid A + ADP + H(+)</text>
        <dbReference type="Rhea" id="RHEA:74067"/>
        <dbReference type="ChEBI" id="CHEBI:15378"/>
        <dbReference type="ChEBI" id="CHEBI:61506"/>
        <dbReference type="ChEBI" id="CHEBI:176431"/>
        <dbReference type="ChEBI" id="CHEBI:193068"/>
        <dbReference type="ChEBI" id="CHEBI:456216"/>
        <dbReference type="EC" id="2.4.99.23"/>
    </reaction>
</comment>
<dbReference type="CDD" id="cd03789">
    <property type="entry name" value="GT9_LPS_heptosyltransferase"/>
    <property type="match status" value="1"/>
</dbReference>
<dbReference type="HOGENOM" id="CLU_038371_6_0_6"/>
<evidence type="ECO:0000256" key="2">
    <source>
        <dbReference type="ARBA" id="ARBA00004713"/>
    </source>
</evidence>
<keyword evidence="7" id="KW-0448">Lipopolysaccharide biosynthesis</keyword>
<gene>
    <name evidence="14" type="ORF">A35E_00106</name>
</gene>
<sequence length="334" mass="38445" precursor="true">MQVLIVKISSMGDILHTLPALTDASHVMPWASYDWVVEENFSEIPKWHPAVRRVISIANRRWRRSWFSKNTRQERYNFKNKIQSNHYDVIIDAQGLIKSAAFITHIAFGEKHGMDYKSAREGLASIFYHKRHSIKKQQHAIKRIRQLFSSSLNYPLPNTPIDYAISKQFTTKCDEKAYIIFLHSTTRFSKHWPEKNWRSLIKIISDAGYRIKLPWGTIHERFRAQRLIEGVISANVLPFLSLTELAAQLANAEAIVSVDTGLSHLAGALNCPNLTLYGPTDPRLIGSYGRYQKSLIAEDGNMRNLTVESVWKTLQLMLSKRIKNKYIVLSEPIL</sequence>
<comment type="similarity">
    <text evidence="9">Belongs to the glycosyltransferase 9 family.</text>
</comment>
<dbReference type="NCBIfam" id="TIGR02193">
    <property type="entry name" value="heptsyl_trn_I"/>
    <property type="match status" value="1"/>
</dbReference>
<dbReference type="RefSeq" id="WP_014888719.1">
    <property type="nucleotide sequence ID" value="NC_018420.1"/>
</dbReference>
<evidence type="ECO:0000256" key="8">
    <source>
        <dbReference type="ARBA" id="ARBA00023136"/>
    </source>
</evidence>
<evidence type="ECO:0000256" key="10">
    <source>
        <dbReference type="ARBA" id="ARBA00044041"/>
    </source>
</evidence>
<dbReference type="KEGG" id="sehc:A35E_00106"/>
<keyword evidence="3" id="KW-1003">Cell membrane</keyword>
<dbReference type="SUPFAM" id="SSF53756">
    <property type="entry name" value="UDP-Glycosyltransferase/glycogen phosphorylase"/>
    <property type="match status" value="1"/>
</dbReference>
<accession>J3TGA6</accession>
<evidence type="ECO:0000256" key="5">
    <source>
        <dbReference type="ARBA" id="ARBA00022676"/>
    </source>
</evidence>
<evidence type="ECO:0000256" key="3">
    <source>
        <dbReference type="ARBA" id="ARBA00022475"/>
    </source>
</evidence>
<evidence type="ECO:0000313" key="14">
    <source>
        <dbReference type="EMBL" id="AFP85422.1"/>
    </source>
</evidence>
<dbReference type="EC" id="2.4.99.23" evidence="10"/>
<dbReference type="NCBIfam" id="NF008204">
    <property type="entry name" value="PRK10964.1"/>
    <property type="match status" value="1"/>
</dbReference>
<dbReference type="Pfam" id="PF01075">
    <property type="entry name" value="Glyco_transf_9"/>
    <property type="match status" value="1"/>
</dbReference>
<dbReference type="PANTHER" id="PTHR30160">
    <property type="entry name" value="TETRAACYLDISACCHARIDE 4'-KINASE-RELATED"/>
    <property type="match status" value="1"/>
</dbReference>
<comment type="subcellular location">
    <subcellularLocation>
        <location evidence="1">Cell inner membrane</location>
        <topology evidence="1">Peripheral membrane protein</topology>
        <orientation evidence="1">Cytoplasmic side</orientation>
    </subcellularLocation>
</comment>
<evidence type="ECO:0000256" key="4">
    <source>
        <dbReference type="ARBA" id="ARBA00022519"/>
    </source>
</evidence>
<dbReference type="STRING" id="134287.A35E_00106"/>
<dbReference type="EMBL" id="CP003547">
    <property type="protein sequence ID" value="AFP85422.1"/>
    <property type="molecule type" value="Genomic_DNA"/>
</dbReference>
<dbReference type="Gene3D" id="3.40.50.2000">
    <property type="entry name" value="Glycogen Phosphorylase B"/>
    <property type="match status" value="2"/>
</dbReference>
<evidence type="ECO:0000256" key="1">
    <source>
        <dbReference type="ARBA" id="ARBA00004515"/>
    </source>
</evidence>
<dbReference type="InterPro" id="IPR011908">
    <property type="entry name" value="LipoPS_heptosylTferase-I"/>
</dbReference>
<evidence type="ECO:0000256" key="13">
    <source>
        <dbReference type="ARBA" id="ARBA00049201"/>
    </source>
</evidence>
<name>J3TGA6_9ENTR</name>
<dbReference type="GO" id="GO:0005886">
    <property type="term" value="C:plasma membrane"/>
    <property type="evidence" value="ECO:0007669"/>
    <property type="project" value="UniProtKB-SubCell"/>
</dbReference>
<evidence type="ECO:0000313" key="15">
    <source>
        <dbReference type="Proteomes" id="UP000003937"/>
    </source>
</evidence>
<keyword evidence="15" id="KW-1185">Reference proteome</keyword>